<dbReference type="Proteomes" id="UP001597040">
    <property type="component" value="Unassembled WGS sequence"/>
</dbReference>
<sequence length="168" mass="18881">MKVIYETERLLLKVFEHVDLDDAKLFWGNDEVMEYCSGATPHEVLPKVIDTYAACYQDKGLSVYAIVKKSSGKVIGAAGFNVETSLEKVELICHFAKDSWGKGYATETTRACLNIAKANGNVRTIYASADTQNTNSLKLVEKLGFEYKGMKWFDDTEQYEPYYEISSG</sequence>
<keyword evidence="2" id="KW-0012">Acyltransferase</keyword>
<evidence type="ECO:0000313" key="3">
    <source>
        <dbReference type="Proteomes" id="UP001597040"/>
    </source>
</evidence>
<proteinExistence type="predicted"/>
<gene>
    <name evidence="2" type="ORF">ACFQ3N_05130</name>
</gene>
<feature type="domain" description="N-acetyltransferase" evidence="1">
    <location>
        <begin position="10"/>
        <end position="168"/>
    </location>
</feature>
<evidence type="ECO:0000313" key="2">
    <source>
        <dbReference type="EMBL" id="MFD1037792.1"/>
    </source>
</evidence>
<dbReference type="Pfam" id="PF13302">
    <property type="entry name" value="Acetyltransf_3"/>
    <property type="match status" value="1"/>
</dbReference>
<dbReference type="Gene3D" id="3.40.630.30">
    <property type="match status" value="1"/>
</dbReference>
<keyword evidence="2" id="KW-0808">Transferase</keyword>
<dbReference type="InterPro" id="IPR000182">
    <property type="entry name" value="GNAT_dom"/>
</dbReference>
<dbReference type="GO" id="GO:0016746">
    <property type="term" value="F:acyltransferase activity"/>
    <property type="evidence" value="ECO:0007669"/>
    <property type="project" value="UniProtKB-KW"/>
</dbReference>
<reference evidence="3" key="1">
    <citation type="journal article" date="2019" name="Int. J. Syst. Evol. Microbiol.">
        <title>The Global Catalogue of Microorganisms (GCM) 10K type strain sequencing project: providing services to taxonomists for standard genome sequencing and annotation.</title>
        <authorList>
            <consortium name="The Broad Institute Genomics Platform"/>
            <consortium name="The Broad Institute Genome Sequencing Center for Infectious Disease"/>
            <person name="Wu L."/>
            <person name="Ma J."/>
        </authorList>
    </citation>
    <scope>NUCLEOTIDE SEQUENCE [LARGE SCALE GENOMIC DNA]</scope>
    <source>
        <strain evidence="3">CCUG 56754</strain>
    </source>
</reference>
<dbReference type="EC" id="2.3.-.-" evidence="2"/>
<name>A0ABW3LJF7_9BACI</name>
<dbReference type="SUPFAM" id="SSF55729">
    <property type="entry name" value="Acyl-CoA N-acyltransferases (Nat)"/>
    <property type="match status" value="1"/>
</dbReference>
<dbReference type="PANTHER" id="PTHR43792">
    <property type="entry name" value="GNAT FAMILY, PUTATIVE (AFU_ORTHOLOGUE AFUA_3G00765)-RELATED-RELATED"/>
    <property type="match status" value="1"/>
</dbReference>
<keyword evidence="3" id="KW-1185">Reference proteome</keyword>
<accession>A0ABW3LJF7</accession>
<dbReference type="PROSITE" id="PS51186">
    <property type="entry name" value="GNAT"/>
    <property type="match status" value="1"/>
</dbReference>
<comment type="caution">
    <text evidence="2">The sequence shown here is derived from an EMBL/GenBank/DDBJ whole genome shotgun (WGS) entry which is preliminary data.</text>
</comment>
<dbReference type="InterPro" id="IPR016181">
    <property type="entry name" value="Acyl_CoA_acyltransferase"/>
</dbReference>
<dbReference type="EMBL" id="JBHTKJ010000011">
    <property type="protein sequence ID" value="MFD1037792.1"/>
    <property type="molecule type" value="Genomic_DNA"/>
</dbReference>
<organism evidence="2 3">
    <name type="scientific">Virgibacillus byunsanensis</name>
    <dbReference type="NCBI Taxonomy" id="570945"/>
    <lineage>
        <taxon>Bacteria</taxon>
        <taxon>Bacillati</taxon>
        <taxon>Bacillota</taxon>
        <taxon>Bacilli</taxon>
        <taxon>Bacillales</taxon>
        <taxon>Bacillaceae</taxon>
        <taxon>Virgibacillus</taxon>
    </lineage>
</organism>
<dbReference type="PANTHER" id="PTHR43792:SF1">
    <property type="entry name" value="N-ACETYLTRANSFERASE DOMAIN-CONTAINING PROTEIN"/>
    <property type="match status" value="1"/>
</dbReference>
<dbReference type="InterPro" id="IPR051531">
    <property type="entry name" value="N-acetyltransferase"/>
</dbReference>
<protein>
    <submittedName>
        <fullName evidence="2">GNAT family N-acetyltransferase</fullName>
        <ecNumber evidence="2">2.3.-.-</ecNumber>
    </submittedName>
</protein>
<dbReference type="RefSeq" id="WP_390360179.1">
    <property type="nucleotide sequence ID" value="NZ_JBHTKJ010000011.1"/>
</dbReference>
<evidence type="ECO:0000259" key="1">
    <source>
        <dbReference type="PROSITE" id="PS51186"/>
    </source>
</evidence>